<protein>
    <submittedName>
        <fullName evidence="2">NYN domain-containing protein</fullName>
    </submittedName>
</protein>
<evidence type="ECO:0000313" key="3">
    <source>
        <dbReference type="Proteomes" id="UP000322977"/>
    </source>
</evidence>
<dbReference type="InterPro" id="IPR021139">
    <property type="entry name" value="NYN"/>
</dbReference>
<dbReference type="InterPro" id="IPR047140">
    <property type="entry name" value="LabA"/>
</dbReference>
<dbReference type="PANTHER" id="PTHR35458">
    <property type="entry name" value="SLR0755 PROTEIN"/>
    <property type="match status" value="1"/>
</dbReference>
<sequence length="179" mass="20025">MANLLYVDNSNVWIEGMHVAAFKSGMVPDVWTAVKGNICDHDWKMDFGRLFAFAGGDKVSVRKATLFGSRPPKNDSLWVAAEKQGFEVVTYDRNVANSEKKIDTDIVATMIEDSFTILQEGDEITLVSGDSDYVPAIEKLTKRGINVHVVFWQHAARELKQAATTFTPLDDYLDHLAKK</sequence>
<dbReference type="PANTHER" id="PTHR35458:SF8">
    <property type="entry name" value="SLR0650 PROTEIN"/>
    <property type="match status" value="1"/>
</dbReference>
<organism evidence="2 3">
    <name type="scientific">Klebsiella pneumoniae</name>
    <dbReference type="NCBI Taxonomy" id="573"/>
    <lineage>
        <taxon>Bacteria</taxon>
        <taxon>Pseudomonadati</taxon>
        <taxon>Pseudomonadota</taxon>
        <taxon>Gammaproteobacteria</taxon>
        <taxon>Enterobacterales</taxon>
        <taxon>Enterobacteriaceae</taxon>
        <taxon>Klebsiella/Raoultella group</taxon>
        <taxon>Klebsiella</taxon>
        <taxon>Klebsiella pneumoniae complex</taxon>
    </lineage>
</organism>
<dbReference type="Proteomes" id="UP000322977">
    <property type="component" value="Unassembled WGS sequence"/>
</dbReference>
<comment type="caution">
    <text evidence="2">The sequence shown here is derived from an EMBL/GenBank/DDBJ whole genome shotgun (WGS) entry which is preliminary data.</text>
</comment>
<proteinExistence type="predicted"/>
<dbReference type="RefSeq" id="WP_071583194.1">
    <property type="nucleotide sequence ID" value="NZ_CAAGYZ010000008.1"/>
</dbReference>
<name>A0A5D3JUK2_KLEPN</name>
<dbReference type="Gene3D" id="3.40.50.1010">
    <property type="entry name" value="5'-nuclease"/>
    <property type="match status" value="1"/>
</dbReference>
<dbReference type="GO" id="GO:0004540">
    <property type="term" value="F:RNA nuclease activity"/>
    <property type="evidence" value="ECO:0007669"/>
    <property type="project" value="InterPro"/>
</dbReference>
<accession>A0A5D3JUK2</accession>
<evidence type="ECO:0000259" key="1">
    <source>
        <dbReference type="Pfam" id="PF01936"/>
    </source>
</evidence>
<reference evidence="2 3" key="1">
    <citation type="submission" date="2019-08" db="EMBL/GenBank/DDBJ databases">
        <title>Phenotypic and genetic characterization of extended-spectrum b-lactamase-producing hypermucoviscous Klebsiella pneumoniae from Chile.</title>
        <authorList>
            <person name="Morales-Leon F."/>
            <person name="Caro C."/>
            <person name="Opazo-Capurro A."/>
            <person name="Lincopan N."/>
            <person name="Dominguez-Yevenes M."/>
            <person name="Lima C."/>
            <person name="Bello-Toledo H."/>
            <person name="Gonzalez-Rocha G."/>
        </authorList>
    </citation>
    <scope>NUCLEOTIDE SEQUENCE [LARGE SCALE GENOMIC DNA]</scope>
    <source>
        <strain evidence="2 3">UCO-494</strain>
    </source>
</reference>
<dbReference type="Pfam" id="PF01936">
    <property type="entry name" value="NYN"/>
    <property type="match status" value="1"/>
</dbReference>
<feature type="domain" description="NYN" evidence="1">
    <location>
        <begin position="39"/>
        <end position="170"/>
    </location>
</feature>
<evidence type="ECO:0000313" key="2">
    <source>
        <dbReference type="EMBL" id="TYL80556.1"/>
    </source>
</evidence>
<gene>
    <name evidence="2" type="ORF">FXN67_07495</name>
</gene>
<dbReference type="AlphaFoldDB" id="A0A5D3JUK2"/>
<dbReference type="EMBL" id="VSSY01000005">
    <property type="protein sequence ID" value="TYL80556.1"/>
    <property type="molecule type" value="Genomic_DNA"/>
</dbReference>